<dbReference type="SMART" id="SM00159">
    <property type="entry name" value="PTX"/>
    <property type="match status" value="1"/>
</dbReference>
<feature type="domain" description="EGF-like" evidence="25">
    <location>
        <begin position="2257"/>
        <end position="2293"/>
    </location>
</feature>
<feature type="disulfide bond" evidence="23">
    <location>
        <begin position="2169"/>
        <end position="2178"/>
    </location>
</feature>
<evidence type="ECO:0000256" key="9">
    <source>
        <dbReference type="ARBA" id="ARBA00022530"/>
    </source>
</evidence>
<keyword evidence="16" id="KW-0914">Notch signaling pathway</keyword>
<keyword evidence="10 23" id="KW-0245">EGF-like domain</keyword>
<evidence type="ECO:0000256" key="6">
    <source>
        <dbReference type="ARBA" id="ARBA00022475"/>
    </source>
</evidence>
<feature type="disulfide bond" evidence="23">
    <location>
        <begin position="1901"/>
        <end position="1910"/>
    </location>
</feature>
<keyword evidence="22" id="KW-0966">Cell projection</keyword>
<dbReference type="Gene3D" id="2.10.50.10">
    <property type="entry name" value="Tumor Necrosis Factor Receptor, subunit A, domain 2"/>
    <property type="match status" value="2"/>
</dbReference>
<feature type="domain" description="Sushi" evidence="28">
    <location>
        <begin position="228"/>
        <end position="294"/>
    </location>
</feature>
<dbReference type="FunFam" id="2.10.25.10:FF:000321">
    <property type="entry name" value="Protein delta homolog 1"/>
    <property type="match status" value="3"/>
</dbReference>
<evidence type="ECO:0000256" key="21">
    <source>
        <dbReference type="ARBA" id="ARBA00023212"/>
    </source>
</evidence>
<feature type="domain" description="HYR" evidence="27">
    <location>
        <begin position="494"/>
        <end position="579"/>
    </location>
</feature>
<dbReference type="InterPro" id="IPR001881">
    <property type="entry name" value="EGF-like_Ca-bd_dom"/>
</dbReference>
<proteinExistence type="predicted"/>
<dbReference type="GO" id="GO:0030246">
    <property type="term" value="F:carbohydrate binding"/>
    <property type="evidence" value="ECO:0007669"/>
    <property type="project" value="InterPro"/>
</dbReference>
<feature type="domain" description="EGF-like" evidence="25">
    <location>
        <begin position="2714"/>
        <end position="2750"/>
    </location>
</feature>
<evidence type="ECO:0000256" key="16">
    <source>
        <dbReference type="ARBA" id="ARBA00022976"/>
    </source>
</evidence>
<sequence length="3498" mass="374494">MTKSNQQKNGPLDHGDINKTHFHPPEFFIEWRKQICPLEGEPTFRGAWRRRRRRRYYVYPVVQPAVVQIVTPTPTRDVEAPTFPNCPSPISAQAEKGTVSAFVSWAAPGAEDNSGEDVHVSQTVGQPPGSRFEEGFHTIVYTATDSVMNSANCSFTVTVTTPKCSRLQTLQYASILCDNQYNYGSTCTYTCDEGYFLNGDPTTTCELDLSTDATYWTHSASQHNCQPVQCPQLPSIQNGGWLVNTTCSNTFGSYCYFQCDPGYKLQGDSTVSCKASTPGQSTGVWDGNIPTCIESTCSPLGPIANGRIVFDQDCPFGNVFSAGSVCGVSCSPGHVLIGSSFLTCLLDGTWNASLPSCEVITCDSAGLPTPTNGYKLGCSNSEEPHGTTCILGCNTGYEPAIPVQRTCIADGNGVGQWSNGTINCKEIKCRHLPKPNNGNITACYHDGVRTEPEQSQSVGAVCSTMCNEGYTAAGSAERTCLPGGGWNGTELRCRDLAPPVLQCPDEIILVANEGQDTATVDWHWEPVLANDAGKDIVSALSGSTTRETELPEGRHFFTYEATDAAGNRASCTMAIDVRVIRCPGLPSVVNGVTTLVAGKGTCSGGSVRGSQCEVTCDAGYSMADGSTVTTRTCHRTGNDTLQASWTGPVPVCTGVTCPLPTLVNGFVFGCNPPEAIYGASCEFHCNRGYKGPANETAVTRTCRGNGTFTGEPLLCHPIKCSGLPTVENGMVIPATCLSPSVSNGEICIFNCDPGYSIMGPFSKQCLTDGRWSDTRKTSCKDHEPPRFTGQCPTYVNAIGDAGKTSATVLFTEPAATDNSNYVNVSRAANQRGPGDDFPEGTTVVTYVAKDAANNRAQCDVFVVVRVHRCPMVQAPASGAVNCSGDFYGSKCQYRCNEGYMLDGSPFRHCVLSADGSSSYWNGSQPVCRGASCSPLALPGDVSATPSSCQVSPDVGDTCILSCSRTGYRLTPQSGQFVICLGDGQWSSNVSSLVCSDIEKPRFSQCPQDQMFYADRGSQSTFVNWTVSAIDNSGEIPTVTCSQSPAVLPAGDYQVSCTATDATGNTETCLFDVRVKVRRCQQLLPPLYGSFVGTCDTAYGSTCQVTCTAGYQLEGSDTATCEMQGNNAVWDRATNPVCQDITAPTLLTCPGPQYGTITDSSFLGVSVSFDIPRATDNSGETLSITKLPVDITSPYNFTADTVVTYEFRDSGGNSVTCTFMVYIKGELPPNVVFCPDDLTITATDRLAEVSWPEPVFDDPTGGDLDVSANIANNGSLPWGDHSVTYTATNVDNGKSVTCTFLVIVRPVACPPLNPPLHGALACDTWVYGKFCSMFCSAQYDIPRGSNPGDKYICGASGIWSPPPPVPDCVSSFRPNRFVLPSELHYFSGDCSDPSVQADIAQRFVTILNGSDFGSACSDSVGCSWENVEVVCGANSRRRSLGRQSKLVTGQMTDISSRSSGQYLLTMKFSLVVNMTDDDPNLSSVDRYYAADDQLLMMTDVIQAEIYSGDFDVSVPGLSLQVDQNSLTYGWSELDCPKGYAEQPDSMNCGVYLLVVISLFRWYCNLIGVFDYPGYPECVGCPTGTFYDEDADDCLKCSVGYYQDEEGQFQCKTCPLGTSTIDEGARNLTECLDLCPPGSYSNTRVVPCTKCDIGYYQDQEGHTICNRCNASFSTLTIGSSSESDCKELDACVSNPCGNGGVCNRLIDGYTCVCLSGFIGDNCEVNIDDCARNPCLNNGTCVDGIDTYSCVCSQGYTGNTCEEDIDDCQHLPCLNNGACEDLVGSFICHCQPGFMGATCEITVDACYHHECKNSATCVSQDTSYECVCPNGFTGDLCETNIDDCRGNPCLHNGVCVDGVMDFTCLCTMGYTGSLCEVDVDLCDSGPCLNSGTCVDLGDDFACQCVEGLSGKTCESPRDPCSVQPCLNGGSCTVQPQTGDYVCSCAQGFAGIQCEIDIDECASGPCSNDAICLDGINQYSCACTNGFVGHNCEEAVDHCASSPCGNNSTCLSERDGYRCICPPTATGPTCGTPVDLCTSSPCVNNGSCVVDGNGYTCYCSPDFTGPTCDTEEDSCEDDPCANGGLCTDGFGTFSCACPDGYTGLTCEQEINECTSNPCQNSGVCVDKEAGYDCLCPKGTSGNHCEENFDDCHNVTCLNGGSCIDLVSAFLCNCSPGYEGKFCESEINECNIYPCRNARSCRDLLNDYECECEPGWTGKNCETNIDDCFPNPCGNGGVCHDRVNSYTCSCLGGFSGLHCEVNIDECMEVQCENNGTCVDGVGTASCVCGLGWTGTNCQVEIDECSLEPCMNGGGCVDTIGSFVCNCVDGFTGRLCEEDINDCDIPRCMNGGTCVDQVNGIIYEAFTCNVRGPVVKVARYMCRCPPGYTGTNCEVNINECSSQPCRNGGQCIDESDGFICVCPQGFSGRTCDVNIDDCIPNMCENGATCLDGIGDYTCICKLGFSGRRCEVDVDDCASRPCENTATCLDGVNEYTCLCPPGYSGVRCEYALPTDFDIHVTSSDSNHYSEVSKQNIHSMSAIAWWMRVMDAPNNYAPVTVAVTRNNSDAREPLFIVQNPNRIELVLSGTIIQSSVNCADGGWHHVAVSYEPASEVLALYVDGMMENTTRVPSLQNSSPADGFVVSVATGVTNANIGDSAFQGEISQLNAWARELSQSEIVELSSTCQTVAVGDAVAWSDFVDATQTDPQYGAISSPSVCDSEDQCESSPCLNGGTCRDGYLTFTCTCPHSHVGQRCETQLNPCDGNLCQNGAACVADVTSMTYTCSCPEGCSGDLCNVLSVNGGWSEWSQWSACTATCGNSTRSRQRLCNNPPPLGGGNPCTGVSLETEACVNIPDCTRCTELRHPENGYLVCSPDGVDTKCEVHCRAGFMMVVNPDLYVNLRCGPSTWYTWTHQDLTNLPARIPGCTKKELPTSVTVDYVICYKNVSEDPFATLFTQQILGPSASFLNEQTYEHAFDSVVTRNLLSLDCITSRNCHKDGSEVRFDNVTTGNNTRLDVVGHIFMSTQVPQVSDPVLTLAQSSKYSFPMDVISGGFVAGNPALTSVGNLSLIDGISGKAISLDGQAQYLNAGQFPGECLGSSVYCPNGYTITAWLRVNSVPSSPSHDVYYLSNGGQTSSSRGFAVGYKGGFFARVSFDSRYRSLAFSVDLHTWFNTALTWSPGGDPTLYINGTLVNATVTDGSLSALTSDTRTQFLVGAPNNIDNPSSGHLGHTDVDDVLFWDRVLTQEEIRDLMSAEPVAVARICRGQHLTLSCEPEEVITIHSATFKVSTPSECGALDSSQIDSCVDDAALEFTLNLCDGQRSCHLHATDEVFGNDCVETRNSFEVLYTCDTGRFNDKDIIMENIEQDWETTLKSLSQMVENGDFDLNVLHQDIPADKNNTEEIEIQLTCTGNMVGMGLCDACFPGSFYNGRECVPCPQGQFQSPTTPTKCESCPPGYTTVGFGSVDVTACYVYTCTCDFSVRTTDPDLQGNVRFKFRSVRACG</sequence>
<dbReference type="Pfam" id="PF07699">
    <property type="entry name" value="Ephrin_rec_like"/>
    <property type="match status" value="3"/>
</dbReference>
<feature type="disulfide bond" evidence="24">
    <location>
        <begin position="230"/>
        <end position="273"/>
    </location>
</feature>
<dbReference type="GO" id="GO:0061326">
    <property type="term" value="P:renal tubule development"/>
    <property type="evidence" value="ECO:0007669"/>
    <property type="project" value="UniProtKB-ARBA"/>
</dbReference>
<accession>C3YC48</accession>
<dbReference type="GO" id="GO:0001764">
    <property type="term" value="P:neuron migration"/>
    <property type="evidence" value="ECO:0007669"/>
    <property type="project" value="UniProtKB-ARBA"/>
</dbReference>
<feature type="disulfide bond" evidence="23">
    <location>
        <begin position="1941"/>
        <end position="1950"/>
    </location>
</feature>
<reference evidence="29" key="1">
    <citation type="journal article" date="2008" name="Nature">
        <title>The amphioxus genome and the evolution of the chordate karyotype.</title>
        <authorList>
            <consortium name="US DOE Joint Genome Institute (JGI-PGF)"/>
            <person name="Putnam N.H."/>
            <person name="Butts T."/>
            <person name="Ferrier D.E.K."/>
            <person name="Furlong R.F."/>
            <person name="Hellsten U."/>
            <person name="Kawashima T."/>
            <person name="Robinson-Rechavi M."/>
            <person name="Shoguchi E."/>
            <person name="Terry A."/>
            <person name="Yu J.-K."/>
            <person name="Benito-Gutierrez E.L."/>
            <person name="Dubchak I."/>
            <person name="Garcia-Fernandez J."/>
            <person name="Gibson-Brown J.J."/>
            <person name="Grigoriev I.V."/>
            <person name="Horton A.C."/>
            <person name="de Jong P.J."/>
            <person name="Jurka J."/>
            <person name="Kapitonov V.V."/>
            <person name="Kohara Y."/>
            <person name="Kuroki Y."/>
            <person name="Lindquist E."/>
            <person name="Lucas S."/>
            <person name="Osoegawa K."/>
            <person name="Pennacchio L.A."/>
            <person name="Salamov A.A."/>
            <person name="Satou Y."/>
            <person name="Sauka-Spengler T."/>
            <person name="Schmutz J."/>
            <person name="Shin-I T."/>
            <person name="Toyoda A."/>
            <person name="Bronner-Fraser M."/>
            <person name="Fujiyama A."/>
            <person name="Holland L.Z."/>
            <person name="Holland P.W.H."/>
            <person name="Satoh N."/>
            <person name="Rokhsar D.S."/>
        </authorList>
    </citation>
    <scope>NUCLEOTIDE SEQUENCE [LARGE SCALE GENOMIC DNA]</scope>
    <source>
        <strain evidence="29">S238N-H82</strain>
        <tissue evidence="29">Testes</tissue>
    </source>
</reference>
<feature type="disulfide bond" evidence="23">
    <location>
        <begin position="1711"/>
        <end position="1720"/>
    </location>
</feature>
<dbReference type="GO" id="GO:0060562">
    <property type="term" value="P:epithelial tube morphogenesis"/>
    <property type="evidence" value="ECO:0007669"/>
    <property type="project" value="UniProtKB-ARBA"/>
</dbReference>
<evidence type="ECO:0008006" key="30">
    <source>
        <dbReference type="Google" id="ProtNLM"/>
    </source>
</evidence>
<feature type="disulfide bond" evidence="23">
    <location>
        <begin position="2378"/>
        <end position="2387"/>
    </location>
</feature>
<feature type="disulfide bond" evidence="23">
    <location>
        <begin position="1787"/>
        <end position="1796"/>
    </location>
</feature>
<feature type="disulfide bond" evidence="23">
    <location>
        <begin position="2454"/>
        <end position="2463"/>
    </location>
</feature>
<feature type="domain" description="HYR" evidence="27">
    <location>
        <begin position="995"/>
        <end position="1076"/>
    </location>
</feature>
<evidence type="ECO:0000259" key="26">
    <source>
        <dbReference type="PROSITE" id="PS50228"/>
    </source>
</evidence>
<keyword evidence="20" id="KW-0325">Glycoprotein</keyword>
<dbReference type="FunFam" id="2.10.25.10:FF:000146">
    <property type="entry name" value="Putative neurogenic locus notch"/>
    <property type="match status" value="1"/>
</dbReference>
<feature type="domain" description="Sushi" evidence="28">
    <location>
        <begin position="295"/>
        <end position="359"/>
    </location>
</feature>
<keyword evidence="7" id="KW-0963">Cytoplasm</keyword>
<dbReference type="FunFam" id="2.10.25.10:FF:000143">
    <property type="entry name" value="Protein crumbs 1"/>
    <property type="match status" value="3"/>
</dbReference>
<feature type="domain" description="EGF-like" evidence="25">
    <location>
        <begin position="2181"/>
        <end position="2217"/>
    </location>
</feature>
<dbReference type="GO" id="GO:0048871">
    <property type="term" value="P:multicellular organismal-level homeostasis"/>
    <property type="evidence" value="ECO:0007669"/>
    <property type="project" value="UniProtKB-ARBA"/>
</dbReference>
<feature type="domain" description="Sushi" evidence="28">
    <location>
        <begin position="580"/>
        <end position="654"/>
    </location>
</feature>
<feature type="domain" description="HYR" evidence="27">
    <location>
        <begin position="1138"/>
        <end position="1222"/>
    </location>
</feature>
<dbReference type="InterPro" id="IPR009030">
    <property type="entry name" value="Growth_fac_rcpt_cys_sf"/>
</dbReference>
<dbReference type="GO" id="GO:0048638">
    <property type="term" value="P:regulation of developmental growth"/>
    <property type="evidence" value="ECO:0007669"/>
    <property type="project" value="UniProtKB-ARBA"/>
</dbReference>
<dbReference type="GO" id="GO:0002064">
    <property type="term" value="P:epithelial cell development"/>
    <property type="evidence" value="ECO:0007669"/>
    <property type="project" value="UniProtKB-ARBA"/>
</dbReference>
<feature type="domain" description="EGF-like" evidence="25">
    <location>
        <begin position="1913"/>
        <end position="1951"/>
    </location>
</feature>
<dbReference type="FunFam" id="2.10.70.10:FF:000136">
    <property type="entry name" value="Predicted protein"/>
    <property type="match status" value="1"/>
</dbReference>
<dbReference type="PRINTS" id="PR00010">
    <property type="entry name" value="EGFBLOOD"/>
</dbReference>
<feature type="disulfide bond" evidence="23">
    <location>
        <begin position="2055"/>
        <end position="2064"/>
    </location>
</feature>
<dbReference type="FunFam" id="2.10.70.10:FF:000224">
    <property type="entry name" value="Sushi, von Willebrand factor type A, EGF and pentraxin domain-containing 1"/>
    <property type="match status" value="1"/>
</dbReference>
<feature type="domain" description="EGF-like" evidence="25">
    <location>
        <begin position="1723"/>
        <end position="1759"/>
    </location>
</feature>
<evidence type="ECO:0000256" key="20">
    <source>
        <dbReference type="ARBA" id="ARBA00023180"/>
    </source>
</evidence>
<dbReference type="InterPro" id="IPR036383">
    <property type="entry name" value="TSP1_rpt_sf"/>
</dbReference>
<evidence type="ECO:0000313" key="29">
    <source>
        <dbReference type="EMBL" id="EEN62080.1"/>
    </source>
</evidence>
<dbReference type="FunFam" id="2.20.100.10:FF:000002">
    <property type="entry name" value="Unc-5 netrin receptor C"/>
    <property type="match status" value="1"/>
</dbReference>
<dbReference type="PROSITE" id="PS01187">
    <property type="entry name" value="EGF_CA"/>
    <property type="match status" value="7"/>
</dbReference>
<dbReference type="CDD" id="cd00033">
    <property type="entry name" value="CCP"/>
    <property type="match status" value="9"/>
</dbReference>
<keyword evidence="14" id="KW-0677">Repeat</keyword>
<feature type="domain" description="EGF-like" evidence="25">
    <location>
        <begin position="1685"/>
        <end position="1721"/>
    </location>
</feature>
<feature type="domain" description="EGF-like" evidence="25">
    <location>
        <begin position="2390"/>
        <end position="2426"/>
    </location>
</feature>
<dbReference type="GO" id="GO:0003008">
    <property type="term" value="P:system process"/>
    <property type="evidence" value="ECO:0007669"/>
    <property type="project" value="UniProtKB-ARBA"/>
</dbReference>
<dbReference type="SUPFAM" id="SSF57184">
    <property type="entry name" value="Growth factor receptor domain"/>
    <property type="match status" value="3"/>
</dbReference>
<dbReference type="SMART" id="SM00209">
    <property type="entry name" value="TSP1"/>
    <property type="match status" value="1"/>
</dbReference>
<evidence type="ECO:0000256" key="3">
    <source>
        <dbReference type="ARBA" id="ARBA00004316"/>
    </source>
</evidence>
<keyword evidence="18" id="KW-0472">Membrane</keyword>
<dbReference type="InterPro" id="IPR013032">
    <property type="entry name" value="EGF-like_CS"/>
</dbReference>
<dbReference type="eggNOG" id="KOG1217">
    <property type="taxonomic scope" value="Eukaryota"/>
</dbReference>
<dbReference type="FunFam" id="2.10.25.10:FF:000565">
    <property type="entry name" value="Predicted protein"/>
    <property type="match status" value="1"/>
</dbReference>
<dbReference type="PROSITE" id="PS01186">
    <property type="entry name" value="EGF_2"/>
    <property type="match status" value="17"/>
</dbReference>
<feature type="domain" description="HYR" evidence="27">
    <location>
        <begin position="76"/>
        <end position="161"/>
    </location>
</feature>
<dbReference type="Pfam" id="PF02494">
    <property type="entry name" value="HYR"/>
    <property type="match status" value="6"/>
</dbReference>
<dbReference type="GO" id="GO:0051093">
    <property type="term" value="P:negative regulation of developmental process"/>
    <property type="evidence" value="ECO:0007669"/>
    <property type="project" value="UniProtKB-ARBA"/>
</dbReference>
<feature type="domain" description="EGF-like" evidence="25">
    <location>
        <begin position="2428"/>
        <end position="2464"/>
    </location>
</feature>
<feature type="disulfide bond" evidence="23">
    <location>
        <begin position="1863"/>
        <end position="1872"/>
    </location>
</feature>
<evidence type="ECO:0000256" key="11">
    <source>
        <dbReference type="ARBA" id="ARBA00022553"/>
    </source>
</evidence>
<dbReference type="Gene3D" id="2.60.120.200">
    <property type="match status" value="2"/>
</dbReference>
<feature type="disulfide bond" evidence="24">
    <location>
        <begin position="466"/>
        <end position="493"/>
    </location>
</feature>
<dbReference type="InterPro" id="IPR000152">
    <property type="entry name" value="EGF-type_Asp/Asn_hydroxyl_site"/>
</dbReference>
<dbReference type="Gene3D" id="2.10.70.10">
    <property type="entry name" value="Complement Module, domain 1"/>
    <property type="match status" value="11"/>
</dbReference>
<feature type="domain" description="EGF-like" evidence="25">
    <location>
        <begin position="1837"/>
        <end position="1873"/>
    </location>
</feature>
<feature type="disulfide bond" evidence="23">
    <location>
        <begin position="2017"/>
        <end position="2026"/>
    </location>
</feature>
<feature type="domain" description="Sushi" evidence="28">
    <location>
        <begin position="930"/>
        <end position="996"/>
    </location>
</feature>
<organism>
    <name type="scientific">Branchiostoma floridae</name>
    <name type="common">Florida lancelet</name>
    <name type="synonym">Amphioxus</name>
    <dbReference type="NCBI Taxonomy" id="7739"/>
    <lineage>
        <taxon>Eukaryota</taxon>
        <taxon>Metazoa</taxon>
        <taxon>Chordata</taxon>
        <taxon>Cephalochordata</taxon>
        <taxon>Leptocardii</taxon>
        <taxon>Amphioxiformes</taxon>
        <taxon>Branchiostomatidae</taxon>
        <taxon>Branchiostoma</taxon>
    </lineage>
</organism>
<keyword evidence="9" id="KW-0272">Extracellular matrix</keyword>
<keyword evidence="8" id="KW-0964">Secreted</keyword>
<dbReference type="GO" id="GO:0007219">
    <property type="term" value="P:Notch signaling pathway"/>
    <property type="evidence" value="ECO:0007669"/>
    <property type="project" value="UniProtKB-KW"/>
</dbReference>
<feature type="disulfide bond" evidence="23">
    <location>
        <begin position="2131"/>
        <end position="2140"/>
    </location>
</feature>
<dbReference type="FunFam" id="2.10.70.10:FF:000157">
    <property type="entry name" value="Predicted protein"/>
    <property type="match status" value="1"/>
</dbReference>
<evidence type="ECO:0000256" key="13">
    <source>
        <dbReference type="ARBA" id="ARBA00022729"/>
    </source>
</evidence>
<dbReference type="FunFam" id="2.10.25.10:FF:000472">
    <property type="entry name" value="Uncharacterized protein, isoform A"/>
    <property type="match status" value="3"/>
</dbReference>
<feature type="domain" description="EGF-like" evidence="25">
    <location>
        <begin position="2466"/>
        <end position="2502"/>
    </location>
</feature>
<evidence type="ECO:0000256" key="4">
    <source>
        <dbReference type="ARBA" id="ARBA00004498"/>
    </source>
</evidence>
<dbReference type="SMART" id="SM00181">
    <property type="entry name" value="EGF"/>
    <property type="match status" value="26"/>
</dbReference>
<dbReference type="PROSITE" id="PS50026">
    <property type="entry name" value="EGF_3"/>
    <property type="match status" value="23"/>
</dbReference>
<dbReference type="FunFam" id="2.10.25.10:FF:000318">
    <property type="entry name" value="Eyes shut homolog"/>
    <property type="match status" value="1"/>
</dbReference>
<dbReference type="GO" id="GO:0005911">
    <property type="term" value="C:cell-cell junction"/>
    <property type="evidence" value="ECO:0007669"/>
    <property type="project" value="UniProtKB-ARBA"/>
</dbReference>
<dbReference type="FunFam" id="2.10.25.10:FF:000122">
    <property type="entry name" value="Protein crumbs homolog 2"/>
    <property type="match status" value="1"/>
</dbReference>
<evidence type="ECO:0000256" key="18">
    <source>
        <dbReference type="ARBA" id="ARBA00023136"/>
    </source>
</evidence>
<feature type="domain" description="EGF-like" evidence="25">
    <location>
        <begin position="2105"/>
        <end position="2141"/>
    </location>
</feature>
<dbReference type="InterPro" id="IPR003645">
    <property type="entry name" value="Fol_N"/>
</dbReference>
<feature type="disulfide bond" evidence="23">
    <location>
        <begin position="2245"/>
        <end position="2254"/>
    </location>
</feature>
<dbReference type="InterPro" id="IPR018097">
    <property type="entry name" value="EGF_Ca-bd_CS"/>
</dbReference>
<feature type="domain" description="Sushi" evidence="28">
    <location>
        <begin position="718"/>
        <end position="781"/>
    </location>
</feature>
<dbReference type="GO" id="GO:0043005">
    <property type="term" value="C:neuron projection"/>
    <property type="evidence" value="ECO:0007669"/>
    <property type="project" value="UniProtKB-ARBA"/>
</dbReference>
<evidence type="ECO:0000256" key="23">
    <source>
        <dbReference type="PROSITE-ProRule" id="PRU00076"/>
    </source>
</evidence>
<feature type="disulfide bond" evidence="23">
    <location>
        <begin position="2283"/>
        <end position="2292"/>
    </location>
</feature>
<dbReference type="Gene3D" id="2.20.100.10">
    <property type="entry name" value="Thrombospondin type-1 (TSP1) repeat"/>
    <property type="match status" value="1"/>
</dbReference>
<dbReference type="InParanoid" id="C3YC48"/>
<feature type="disulfide bond" evidence="23">
    <location>
        <begin position="1749"/>
        <end position="1758"/>
    </location>
</feature>
<dbReference type="FunFam" id="2.60.120.200:FF:000304">
    <property type="entry name" value="Metalloendopeptidase"/>
    <property type="match status" value="1"/>
</dbReference>
<dbReference type="GO" id="GO:0005856">
    <property type="term" value="C:cytoskeleton"/>
    <property type="evidence" value="ECO:0007669"/>
    <property type="project" value="UniProtKB-SubCell"/>
</dbReference>
<feature type="disulfide bond" evidence="23">
    <location>
        <begin position="2093"/>
        <end position="2102"/>
    </location>
</feature>
<feature type="domain" description="Sushi" evidence="28">
    <location>
        <begin position="360"/>
        <end position="426"/>
    </location>
</feature>
<evidence type="ECO:0000259" key="27">
    <source>
        <dbReference type="PROSITE" id="PS50825"/>
    </source>
</evidence>
<feature type="domain" description="EGF-like" evidence="25">
    <location>
        <begin position="2219"/>
        <end position="2255"/>
    </location>
</feature>
<dbReference type="EMBL" id="GG666500">
    <property type="protein sequence ID" value="EEN62080.1"/>
    <property type="molecule type" value="Genomic_DNA"/>
</dbReference>
<feature type="disulfide bond" evidence="23">
    <location>
        <begin position="2207"/>
        <end position="2216"/>
    </location>
</feature>
<dbReference type="SMART" id="SM00032">
    <property type="entry name" value="CCP"/>
    <property type="match status" value="13"/>
</dbReference>
<dbReference type="GO" id="GO:0005509">
    <property type="term" value="F:calcium ion binding"/>
    <property type="evidence" value="ECO:0007669"/>
    <property type="project" value="InterPro"/>
</dbReference>
<dbReference type="GO" id="GO:0048667">
    <property type="term" value="P:cell morphogenesis involved in neuron differentiation"/>
    <property type="evidence" value="ECO:0007669"/>
    <property type="project" value="UniProtKB-ARBA"/>
</dbReference>
<dbReference type="PROSITE" id="PS50923">
    <property type="entry name" value="SUSHI"/>
    <property type="match status" value="12"/>
</dbReference>
<feature type="domain" description="EGF-like" evidence="25">
    <location>
        <begin position="1761"/>
        <end position="1797"/>
    </location>
</feature>
<feature type="domain" description="Sushi" evidence="28">
    <location>
        <begin position="867"/>
        <end position="929"/>
    </location>
</feature>
<dbReference type="GO" id="GO:0016324">
    <property type="term" value="C:apical plasma membrane"/>
    <property type="evidence" value="ECO:0007669"/>
    <property type="project" value="UniProtKB-SubCell"/>
</dbReference>
<comment type="subcellular location">
    <subcellularLocation>
        <location evidence="2">Apical cell membrane</location>
        <topology evidence="2">Single-pass type I membrane protein</topology>
    </subcellularLocation>
    <subcellularLocation>
        <location evidence="3">Cell projection</location>
    </subcellularLocation>
    <subcellularLocation>
        <location evidence="1">Cytoplasm</location>
        <location evidence="1">Cytoskeleton</location>
    </subcellularLocation>
    <subcellularLocation>
        <location evidence="4">Secreted</location>
        <location evidence="4">Extracellular space</location>
        <location evidence="4">Extracellular matrix</location>
    </subcellularLocation>
</comment>
<protein>
    <recommendedName>
        <fullName evidence="30">Sushi, von Willebrand factor type A, EGF and pentraxin domain-containing protein 1</fullName>
    </recommendedName>
</protein>
<feature type="domain" description="Sushi" evidence="28">
    <location>
        <begin position="162"/>
        <end position="227"/>
    </location>
</feature>
<evidence type="ECO:0000256" key="10">
    <source>
        <dbReference type="ARBA" id="ARBA00022536"/>
    </source>
</evidence>
<evidence type="ECO:0000256" key="17">
    <source>
        <dbReference type="ARBA" id="ARBA00022989"/>
    </source>
</evidence>
<dbReference type="GO" id="GO:0080090">
    <property type="term" value="P:regulation of primary metabolic process"/>
    <property type="evidence" value="ECO:0007669"/>
    <property type="project" value="UniProtKB-ARBA"/>
</dbReference>
<feature type="disulfide bond" evidence="23">
    <location>
        <begin position="1979"/>
        <end position="1988"/>
    </location>
</feature>
<dbReference type="CDD" id="cd00054">
    <property type="entry name" value="EGF_CA"/>
    <property type="match status" value="21"/>
</dbReference>
<evidence type="ECO:0000256" key="2">
    <source>
        <dbReference type="ARBA" id="ARBA00004247"/>
    </source>
</evidence>
<dbReference type="Pfam" id="PF00084">
    <property type="entry name" value="Sushi"/>
    <property type="match status" value="9"/>
</dbReference>
<dbReference type="eggNOG" id="KOG4475">
    <property type="taxonomic scope" value="Eukaryota"/>
</dbReference>
<feature type="domain" description="HYR" evidence="27">
    <location>
        <begin position="780"/>
        <end position="866"/>
    </location>
</feature>
<dbReference type="PROSITE" id="PS00022">
    <property type="entry name" value="EGF_1"/>
    <property type="match status" value="23"/>
</dbReference>
<dbReference type="FunFam" id="2.10.70.10:FF:000068">
    <property type="entry name" value="Pappalysin 1"/>
    <property type="match status" value="1"/>
</dbReference>
<dbReference type="GO" id="GO:0009792">
    <property type="term" value="P:embryo development ending in birth or egg hatching"/>
    <property type="evidence" value="ECO:0007669"/>
    <property type="project" value="UniProtKB-ARBA"/>
</dbReference>
<dbReference type="FunFam" id="2.10.70.10:FF:000148">
    <property type="entry name" value="Neurogenic locus notch, putative"/>
    <property type="match status" value="1"/>
</dbReference>
<dbReference type="GO" id="GO:0009967">
    <property type="term" value="P:positive regulation of signal transduction"/>
    <property type="evidence" value="ECO:0007669"/>
    <property type="project" value="UniProtKB-ARBA"/>
</dbReference>
<dbReference type="SMART" id="SM00274">
    <property type="entry name" value="FOLN"/>
    <property type="match status" value="3"/>
</dbReference>
<dbReference type="SUPFAM" id="SSF82895">
    <property type="entry name" value="TSP-1 type 1 repeat"/>
    <property type="match status" value="1"/>
</dbReference>
<feature type="domain" description="Sushi" evidence="28">
    <location>
        <begin position="1306"/>
        <end position="1369"/>
    </location>
</feature>
<dbReference type="FunFam" id="2.10.25.10:FF:000004">
    <property type="entry name" value="Neurogenic locus notch 1"/>
    <property type="match status" value="2"/>
</dbReference>
<feature type="disulfide bond" evidence="23">
    <location>
        <begin position="2492"/>
        <end position="2501"/>
    </location>
</feature>
<dbReference type="Pfam" id="PF00090">
    <property type="entry name" value="TSP_1"/>
    <property type="match status" value="1"/>
</dbReference>
<dbReference type="FunFam" id="2.10.25.10:FF:000066">
    <property type="entry name" value="FAT atypical cadherin 4"/>
    <property type="match status" value="1"/>
</dbReference>
<dbReference type="InterPro" id="IPR000922">
    <property type="entry name" value="Lectin_gal-bd_dom"/>
</dbReference>
<feature type="disulfide bond" evidence="23">
    <location>
        <begin position="1825"/>
        <end position="1834"/>
    </location>
</feature>
<feature type="disulfide bond" evidence="23">
    <location>
        <begin position="2740"/>
        <end position="2749"/>
    </location>
</feature>
<feature type="disulfide bond" evidence="23">
    <location>
        <begin position="2321"/>
        <end position="2330"/>
    </location>
</feature>
<dbReference type="GO" id="GO:0051241">
    <property type="term" value="P:negative regulation of multicellular organismal process"/>
    <property type="evidence" value="ECO:0007669"/>
    <property type="project" value="UniProtKB-ARBA"/>
</dbReference>
<keyword evidence="13" id="KW-0732">Signal</keyword>
<gene>
    <name evidence="29" type="ORF">BRAFLDRAFT_92090</name>
</gene>
<feature type="domain" description="SUEL-type lectin" evidence="26">
    <location>
        <begin position="3257"/>
        <end position="3345"/>
    </location>
</feature>
<feature type="domain" description="EGF-like" evidence="25">
    <location>
        <begin position="2333"/>
        <end position="2388"/>
    </location>
</feature>
<dbReference type="SUPFAM" id="SSF57196">
    <property type="entry name" value="EGF/Laminin"/>
    <property type="match status" value="15"/>
</dbReference>
<feature type="domain" description="EGF-like" evidence="25">
    <location>
        <begin position="2143"/>
        <end position="2179"/>
    </location>
</feature>
<evidence type="ECO:0000256" key="22">
    <source>
        <dbReference type="ARBA" id="ARBA00023273"/>
    </source>
</evidence>
<dbReference type="SMART" id="SM01411">
    <property type="entry name" value="Ephrin_rec_like"/>
    <property type="match status" value="3"/>
</dbReference>
<dbReference type="InterPro" id="IPR011641">
    <property type="entry name" value="Tyr-kin_ephrin_A/B_rcpt-like"/>
</dbReference>
<dbReference type="InterPro" id="IPR013320">
    <property type="entry name" value="ConA-like_dom_sf"/>
</dbReference>
<evidence type="ECO:0000256" key="8">
    <source>
        <dbReference type="ARBA" id="ARBA00022525"/>
    </source>
</evidence>
<dbReference type="SUPFAM" id="SSF57535">
    <property type="entry name" value="Complement control module/SCR domain"/>
    <property type="match status" value="11"/>
</dbReference>
<dbReference type="GO" id="GO:0048592">
    <property type="term" value="P:eye morphogenesis"/>
    <property type="evidence" value="ECO:0007669"/>
    <property type="project" value="UniProtKB-ARBA"/>
</dbReference>
<dbReference type="InterPro" id="IPR051022">
    <property type="entry name" value="Notch_Cell-Fate_Det"/>
</dbReference>
<evidence type="ECO:0000256" key="7">
    <source>
        <dbReference type="ARBA" id="ARBA00022490"/>
    </source>
</evidence>
<feature type="domain" description="EGF-like" evidence="25">
    <location>
        <begin position="1953"/>
        <end position="1989"/>
    </location>
</feature>
<feature type="domain" description="Sushi" evidence="28">
    <location>
        <begin position="427"/>
        <end position="495"/>
    </location>
</feature>
<evidence type="ECO:0000256" key="14">
    <source>
        <dbReference type="ARBA" id="ARBA00022737"/>
    </source>
</evidence>
<dbReference type="PANTHER" id="PTHR24049:SF22">
    <property type="entry name" value="DROSOPHILA CRUMBS HOMOLOG"/>
    <property type="match status" value="1"/>
</dbReference>
<feature type="disulfide bond" evidence="23">
    <location>
        <begin position="2780"/>
        <end position="2789"/>
    </location>
</feature>
<dbReference type="GO" id="GO:0051049">
    <property type="term" value="P:regulation of transport"/>
    <property type="evidence" value="ECO:0007669"/>
    <property type="project" value="UniProtKB-ARBA"/>
</dbReference>
<feature type="domain" description="EGF-like" evidence="25">
    <location>
        <begin position="2295"/>
        <end position="2331"/>
    </location>
</feature>
<dbReference type="Gene3D" id="2.10.25.10">
    <property type="entry name" value="Laminin"/>
    <property type="match status" value="23"/>
</dbReference>
<dbReference type="SMART" id="SM00179">
    <property type="entry name" value="EGF_CA"/>
    <property type="match status" value="24"/>
</dbReference>
<dbReference type="Pfam" id="PF13385">
    <property type="entry name" value="Laminin_G_3"/>
    <property type="match status" value="2"/>
</dbReference>
<keyword evidence="11" id="KW-0597">Phosphoprotein</keyword>
<feature type="domain" description="EGF-like" evidence="25">
    <location>
        <begin position="1799"/>
        <end position="1835"/>
    </location>
</feature>
<evidence type="ECO:0000256" key="12">
    <source>
        <dbReference type="ARBA" id="ARBA00022692"/>
    </source>
</evidence>
<keyword evidence="21" id="KW-0206">Cytoskeleton</keyword>
<keyword evidence="12" id="KW-0812">Transmembrane</keyword>
<dbReference type="FunFam" id="2.60.120.200:FF:000449">
    <property type="entry name" value="Predicted protein"/>
    <property type="match status" value="1"/>
</dbReference>
<evidence type="ECO:0000256" key="5">
    <source>
        <dbReference type="ARBA" id="ARBA00022473"/>
    </source>
</evidence>
<dbReference type="GO" id="GO:0048598">
    <property type="term" value="P:embryonic morphogenesis"/>
    <property type="evidence" value="ECO:0007669"/>
    <property type="project" value="UniProtKB-ARBA"/>
</dbReference>
<feature type="disulfide bond" evidence="23">
    <location>
        <begin position="2416"/>
        <end position="2425"/>
    </location>
</feature>
<evidence type="ECO:0000256" key="1">
    <source>
        <dbReference type="ARBA" id="ARBA00004245"/>
    </source>
</evidence>
<feature type="domain" description="HYR" evidence="27">
    <location>
        <begin position="1223"/>
        <end position="1305"/>
    </location>
</feature>
<dbReference type="GO" id="GO:0048646">
    <property type="term" value="P:anatomical structure formation involved in morphogenesis"/>
    <property type="evidence" value="ECO:0007669"/>
    <property type="project" value="UniProtKB-ARBA"/>
</dbReference>
<dbReference type="GO" id="GO:0016358">
    <property type="term" value="P:dendrite development"/>
    <property type="evidence" value="ECO:0007669"/>
    <property type="project" value="UniProtKB-ARBA"/>
</dbReference>
<dbReference type="GO" id="GO:0003002">
    <property type="term" value="P:regionalization"/>
    <property type="evidence" value="ECO:0007669"/>
    <property type="project" value="UniProtKB-ARBA"/>
</dbReference>
<comment type="caution">
    <text evidence="23">Lacks conserved residue(s) required for the propagation of feature annotation.</text>
</comment>
<feature type="domain" description="EGF-like" evidence="25">
    <location>
        <begin position="2067"/>
        <end position="2103"/>
    </location>
</feature>
<dbReference type="InterPro" id="IPR003410">
    <property type="entry name" value="HYR_dom"/>
</dbReference>
<feature type="domain" description="Sushi" evidence="28">
    <location>
        <begin position="655"/>
        <end position="717"/>
    </location>
</feature>
<dbReference type="InterPro" id="IPR000436">
    <property type="entry name" value="Sushi_SCR_CCP_dom"/>
</dbReference>
<dbReference type="GO" id="GO:0008593">
    <property type="term" value="P:regulation of Notch signaling pathway"/>
    <property type="evidence" value="ECO:0007669"/>
    <property type="project" value="UniProtKB-ARBA"/>
</dbReference>
<feature type="domain" description="EGF-like" evidence="25">
    <location>
        <begin position="2029"/>
        <end position="2065"/>
    </location>
</feature>
<keyword evidence="15" id="KW-0221">Differentiation</keyword>
<evidence type="ECO:0000259" key="25">
    <source>
        <dbReference type="PROSITE" id="PS50026"/>
    </source>
</evidence>
<feature type="domain" description="EGF-like" evidence="25">
    <location>
        <begin position="2752"/>
        <end position="2790"/>
    </location>
</feature>
<feature type="disulfide bond" evidence="24">
    <location>
        <begin position="330"/>
        <end position="357"/>
    </location>
</feature>
<dbReference type="GO" id="GO:0060255">
    <property type="term" value="P:regulation of macromolecule metabolic process"/>
    <property type="evidence" value="ECO:0007669"/>
    <property type="project" value="UniProtKB-ARBA"/>
</dbReference>
<dbReference type="InterPro" id="IPR000742">
    <property type="entry name" value="EGF"/>
</dbReference>
<feature type="disulfide bond" evidence="23">
    <location>
        <begin position="2761"/>
        <end position="2778"/>
    </location>
</feature>
<dbReference type="FunFam" id="2.10.50.10:FF:000018">
    <property type="entry name" value="Sushi, von Willebrand factor type A, EGF and pentraxin domain-containing 1"/>
    <property type="match status" value="1"/>
</dbReference>
<dbReference type="InterPro" id="IPR035976">
    <property type="entry name" value="Sushi/SCR/CCP_sf"/>
</dbReference>
<evidence type="ECO:0000256" key="24">
    <source>
        <dbReference type="PROSITE-ProRule" id="PRU00302"/>
    </source>
</evidence>
<dbReference type="InterPro" id="IPR000884">
    <property type="entry name" value="TSP1_rpt"/>
</dbReference>
<dbReference type="FunFam" id="2.10.25.10:FF:000172">
    <property type="entry name" value="FAT atypical cadherin 3"/>
    <property type="match status" value="1"/>
</dbReference>
<keyword evidence="24" id="KW-0768">Sushi</keyword>
<keyword evidence="5" id="KW-0217">Developmental protein</keyword>
<evidence type="ECO:0000259" key="28">
    <source>
        <dbReference type="PROSITE" id="PS50923"/>
    </source>
</evidence>
<dbReference type="InterPro" id="IPR001759">
    <property type="entry name" value="PTX_dom"/>
</dbReference>
<keyword evidence="6" id="KW-1003">Cell membrane</keyword>
<dbReference type="PROSITE" id="PS00010">
    <property type="entry name" value="ASX_HYDROXYL"/>
    <property type="match status" value="15"/>
</dbReference>
<dbReference type="Pfam" id="PF00008">
    <property type="entry name" value="EGF"/>
    <property type="match status" value="14"/>
</dbReference>
<evidence type="ECO:0000256" key="19">
    <source>
        <dbReference type="ARBA" id="ARBA00023157"/>
    </source>
</evidence>
<feature type="domain" description="Sushi" evidence="28">
    <location>
        <begin position="1077"/>
        <end position="1139"/>
    </location>
</feature>
<dbReference type="FunFam" id="2.10.25.10:FF:000045">
    <property type="entry name" value="Slit guidance ligand 2"/>
    <property type="match status" value="2"/>
</dbReference>
<evidence type="ECO:0000256" key="15">
    <source>
        <dbReference type="ARBA" id="ARBA00022782"/>
    </source>
</evidence>
<dbReference type="PROSITE" id="PS50228">
    <property type="entry name" value="SUEL_LECTIN"/>
    <property type="match status" value="1"/>
</dbReference>
<dbReference type="GO" id="GO:0051240">
    <property type="term" value="P:positive regulation of multicellular organismal process"/>
    <property type="evidence" value="ECO:0007669"/>
    <property type="project" value="UniProtKB-ARBA"/>
</dbReference>
<feature type="domain" description="EGF-like" evidence="25">
    <location>
        <begin position="1875"/>
        <end position="1911"/>
    </location>
</feature>
<dbReference type="PROSITE" id="PS50825">
    <property type="entry name" value="HYR"/>
    <property type="match status" value="6"/>
</dbReference>
<keyword evidence="19 23" id="KW-1015">Disulfide bond</keyword>
<dbReference type="Pfam" id="PF12661">
    <property type="entry name" value="hEGF"/>
    <property type="match status" value="7"/>
</dbReference>
<feature type="disulfide bond" evidence="23">
    <location>
        <begin position="1922"/>
        <end position="1939"/>
    </location>
</feature>
<name>C3YC48_BRAFL</name>
<dbReference type="SUPFAM" id="SSF49899">
    <property type="entry name" value="Concanavalin A-like lectins/glucanases"/>
    <property type="match status" value="2"/>
</dbReference>
<keyword evidence="17" id="KW-1133">Transmembrane helix</keyword>
<dbReference type="PANTHER" id="PTHR24049">
    <property type="entry name" value="CRUMBS FAMILY MEMBER"/>
    <property type="match status" value="1"/>
</dbReference>
<feature type="domain" description="EGF-like" evidence="25">
    <location>
        <begin position="1991"/>
        <end position="2027"/>
    </location>
</feature>
<dbReference type="PROSITE" id="PS50092">
    <property type="entry name" value="TSP1"/>
    <property type="match status" value="1"/>
</dbReference>